<dbReference type="Proteomes" id="UP000177053">
    <property type="component" value="Unassembled WGS sequence"/>
</dbReference>
<evidence type="ECO:0000256" key="3">
    <source>
        <dbReference type="ARBA" id="ARBA00023186"/>
    </source>
</evidence>
<accession>A0A1F7X9Y1</accession>
<evidence type="ECO:0000256" key="2">
    <source>
        <dbReference type="ARBA" id="ARBA00022840"/>
    </source>
</evidence>
<feature type="transmembrane region" description="Helical" evidence="4">
    <location>
        <begin position="60"/>
        <end position="81"/>
    </location>
</feature>
<dbReference type="CDD" id="cd00009">
    <property type="entry name" value="AAA"/>
    <property type="match status" value="1"/>
</dbReference>
<dbReference type="Gene3D" id="3.40.50.300">
    <property type="entry name" value="P-loop containing nucleotide triphosphate hydrolases"/>
    <property type="match status" value="2"/>
</dbReference>
<organism evidence="7 8">
    <name type="scientific">Candidatus Woesebacteria bacterium RBG_16_34_12</name>
    <dbReference type="NCBI Taxonomy" id="1802480"/>
    <lineage>
        <taxon>Bacteria</taxon>
        <taxon>Candidatus Woeseibacteriota</taxon>
    </lineage>
</organism>
<dbReference type="GO" id="GO:0034605">
    <property type="term" value="P:cellular response to heat"/>
    <property type="evidence" value="ECO:0007669"/>
    <property type="project" value="TreeGrafter"/>
</dbReference>
<dbReference type="PRINTS" id="PR00300">
    <property type="entry name" value="CLPPROTEASEA"/>
</dbReference>
<name>A0A1F7X9Y1_9BACT</name>
<reference evidence="7 8" key="1">
    <citation type="journal article" date="2016" name="Nat. Commun.">
        <title>Thousands of microbial genomes shed light on interconnected biogeochemical processes in an aquifer system.</title>
        <authorList>
            <person name="Anantharaman K."/>
            <person name="Brown C.T."/>
            <person name="Hug L.A."/>
            <person name="Sharon I."/>
            <person name="Castelle C.J."/>
            <person name="Probst A.J."/>
            <person name="Thomas B.C."/>
            <person name="Singh A."/>
            <person name="Wilkins M.J."/>
            <person name="Karaoz U."/>
            <person name="Brodie E.L."/>
            <person name="Williams K.H."/>
            <person name="Hubbard S.S."/>
            <person name="Banfield J.F."/>
        </authorList>
    </citation>
    <scope>NUCLEOTIDE SEQUENCE [LARGE SCALE GENOMIC DNA]</scope>
</reference>
<evidence type="ECO:0000313" key="8">
    <source>
        <dbReference type="Proteomes" id="UP000177053"/>
    </source>
</evidence>
<dbReference type="Pfam" id="PF07724">
    <property type="entry name" value="AAA_2"/>
    <property type="match status" value="1"/>
</dbReference>
<sequence length="821" mass="94351">MEFLIWHYTQGFDLYLKRWLFYLRWIFRYFSLTLLLKTLFSPWKRLVEEDTSPGFNLSRYFETLTFNAISRAIGAIVRIILFFSGLVFLFFSFFAGAFGVIFWVILPILGLPSYLRFKKQPKQFMQTLFYKIKKGLKNPLEIIFNSNPGKFFLDHTTITYEELLKNSKLDNKFFDNYQADSFSELILKLVKKKTWTQEFLQKHTLSEDDLSLVSFWWDKIKSEEFSEKGESFGRPGIGLELLFGYTPNLNQYSIDLGLPQEWSHRLIGREEIVLQMERALTSGNSVVLVGSPGVGKKTVVYEFAHRARYGQLGQNMAYRRVLEFDYNFLFSESSDLNTKKAKLSLILLEASYAGNIILMIRDIHRLTNPEVEGYDFTDVFEEYMEKKELKVIAISTPRDYERFIAPNLRLRKHLKNIEIKPPTKKEAMEILIDAAIRWETIKGMTIPITVLRKILDESDRYITEVPFPEKVLELLDAVVYYKEQIGGKTINLDDANKVLEEKTGISFTHLTQKEKKLLGKLEEVIHKRLVNQDVAVDLIAKSLRGRTVGVKKENRPVGSFLFMGPTGVGKTETAKVLAKVYYGNEENILRYDIAEYAGREGLERLIGSVSSNQPGILTTSIKNRPASLLLLDEIEKASSEIYNLFLALLDEGVITDAFGRKINCQHLFIIATSNAGAEYIRQQVLKGVSKEDLQNNVVNYVLEKGIFSPEFLNRFDGVVVYEPLKQDDLVKIAKILLLEMAANLKKQNINLEINNETAQKVAEEGYDPAFGARPMRRIIDLVLGDLFGKAILTDQIKPGDSVRIILGEGKDEYQWEKVSNK</sequence>
<dbReference type="Pfam" id="PF10431">
    <property type="entry name" value="ClpB_D2-small"/>
    <property type="match status" value="1"/>
</dbReference>
<evidence type="ECO:0000313" key="7">
    <source>
        <dbReference type="EMBL" id="OGM11847.1"/>
    </source>
</evidence>
<dbReference type="GO" id="GO:0005524">
    <property type="term" value="F:ATP binding"/>
    <property type="evidence" value="ECO:0007669"/>
    <property type="project" value="UniProtKB-KW"/>
</dbReference>
<keyword evidence="2" id="KW-0067">ATP-binding</keyword>
<comment type="caution">
    <text evidence="7">The sequence shown here is derived from an EMBL/GenBank/DDBJ whole genome shotgun (WGS) entry which is preliminary data.</text>
</comment>
<evidence type="ECO:0000256" key="4">
    <source>
        <dbReference type="SAM" id="Phobius"/>
    </source>
</evidence>
<dbReference type="GO" id="GO:0016887">
    <property type="term" value="F:ATP hydrolysis activity"/>
    <property type="evidence" value="ECO:0007669"/>
    <property type="project" value="InterPro"/>
</dbReference>
<dbReference type="InterPro" id="IPR027417">
    <property type="entry name" value="P-loop_NTPase"/>
</dbReference>
<dbReference type="GO" id="GO:0005737">
    <property type="term" value="C:cytoplasm"/>
    <property type="evidence" value="ECO:0007669"/>
    <property type="project" value="TreeGrafter"/>
</dbReference>
<dbReference type="PANTHER" id="PTHR11638:SF18">
    <property type="entry name" value="HEAT SHOCK PROTEIN 104"/>
    <property type="match status" value="1"/>
</dbReference>
<dbReference type="InterPro" id="IPR019489">
    <property type="entry name" value="Clp_ATPase_C"/>
</dbReference>
<dbReference type="SMART" id="SM00382">
    <property type="entry name" value="AAA"/>
    <property type="match status" value="2"/>
</dbReference>
<feature type="domain" description="AAA+ ATPase" evidence="5">
    <location>
        <begin position="556"/>
        <end position="725"/>
    </location>
</feature>
<keyword evidence="4" id="KW-0812">Transmembrane</keyword>
<dbReference type="InterPro" id="IPR003593">
    <property type="entry name" value="AAA+_ATPase"/>
</dbReference>
<proteinExistence type="predicted"/>
<keyword evidence="1" id="KW-0547">Nucleotide-binding</keyword>
<protein>
    <recommendedName>
        <fullName evidence="9">Clp R domain-containing protein</fullName>
    </recommendedName>
</protein>
<dbReference type="AlphaFoldDB" id="A0A1F7X9Y1"/>
<evidence type="ECO:0000259" key="5">
    <source>
        <dbReference type="SMART" id="SM00382"/>
    </source>
</evidence>
<dbReference type="SMART" id="SM01086">
    <property type="entry name" value="ClpB_D2-small"/>
    <property type="match status" value="1"/>
</dbReference>
<dbReference type="Gene3D" id="1.10.8.60">
    <property type="match status" value="2"/>
</dbReference>
<keyword evidence="4" id="KW-1133">Transmembrane helix</keyword>
<dbReference type="EMBL" id="MGFS01000008">
    <property type="protein sequence ID" value="OGM11847.1"/>
    <property type="molecule type" value="Genomic_DNA"/>
</dbReference>
<keyword evidence="4" id="KW-0472">Membrane</keyword>
<dbReference type="PANTHER" id="PTHR11638">
    <property type="entry name" value="ATP-DEPENDENT CLP PROTEASE"/>
    <property type="match status" value="1"/>
</dbReference>
<evidence type="ECO:0000256" key="1">
    <source>
        <dbReference type="ARBA" id="ARBA00022741"/>
    </source>
</evidence>
<gene>
    <name evidence="7" type="ORF">A2Z22_01330</name>
</gene>
<keyword evidence="3" id="KW-0143">Chaperone</keyword>
<dbReference type="SUPFAM" id="SSF52540">
    <property type="entry name" value="P-loop containing nucleoside triphosphate hydrolases"/>
    <property type="match status" value="2"/>
</dbReference>
<dbReference type="InterPro" id="IPR001270">
    <property type="entry name" value="ClpA/B"/>
</dbReference>
<feature type="domain" description="AAA+ ATPase" evidence="5">
    <location>
        <begin position="282"/>
        <end position="423"/>
    </location>
</feature>
<evidence type="ECO:0008006" key="9">
    <source>
        <dbReference type="Google" id="ProtNLM"/>
    </source>
</evidence>
<dbReference type="InterPro" id="IPR050130">
    <property type="entry name" value="ClpA_ClpB"/>
</dbReference>
<dbReference type="CDD" id="cd19499">
    <property type="entry name" value="RecA-like_ClpB_Hsp104-like"/>
    <property type="match status" value="1"/>
</dbReference>
<feature type="domain" description="Clp ATPase C-terminal" evidence="6">
    <location>
        <begin position="724"/>
        <end position="813"/>
    </location>
</feature>
<evidence type="ECO:0000259" key="6">
    <source>
        <dbReference type="SMART" id="SM01086"/>
    </source>
</evidence>
<feature type="transmembrane region" description="Helical" evidence="4">
    <location>
        <begin position="20"/>
        <end position="40"/>
    </location>
</feature>
<feature type="transmembrane region" description="Helical" evidence="4">
    <location>
        <begin position="87"/>
        <end position="115"/>
    </location>
</feature>
<dbReference type="InterPro" id="IPR003959">
    <property type="entry name" value="ATPase_AAA_core"/>
</dbReference>